<reference evidence="2 3" key="1">
    <citation type="submission" date="2015-09" db="EMBL/GenBank/DDBJ databases">
        <title>Sorangium comparison.</title>
        <authorList>
            <person name="Zaburannyi N."/>
            <person name="Bunk B."/>
            <person name="Overmann J."/>
            <person name="Mueller R."/>
        </authorList>
    </citation>
    <scope>NUCLEOTIDE SEQUENCE [LARGE SCALE GENOMIC DNA]</scope>
    <source>
        <strain evidence="2 3">So ce836</strain>
    </source>
</reference>
<gene>
    <name evidence="2" type="ORF">SOCE836_099070</name>
</gene>
<dbReference type="RefSeq" id="WP_129580266.1">
    <property type="nucleotide sequence ID" value="NZ_CP012672.1"/>
</dbReference>
<name>A0A4P2R3Q2_SORCE</name>
<dbReference type="AlphaFoldDB" id="A0A4P2R3Q2"/>
<evidence type="ECO:0000313" key="2">
    <source>
        <dbReference type="EMBL" id="AUX37677.1"/>
    </source>
</evidence>
<dbReference type="EMBL" id="CP012672">
    <property type="protein sequence ID" value="AUX37677.1"/>
    <property type="molecule type" value="Genomic_DNA"/>
</dbReference>
<sequence>MPSLPVVKPRSGAGQGGPMTLATGGRMTLATTGHATWRVASRRRSLKPRKELRRPSHAVPAYLAHGKEACVVSQTGRDLGVRALLLVTEAEVLASMSLDHVEHLDPVLRRLAEHLVPHGRLIVTTEHPLRAAVIESKLTEDSRYILQGFHEAIVYRWEYAGYLRGWPMAILVTSADVAGAVRLADDVIAVGWTKWAPEAVVKGLLEGPLSTKCSC</sequence>
<protein>
    <submittedName>
        <fullName evidence="2">Uncharacterized protein</fullName>
    </submittedName>
</protein>
<accession>A0A4P2R3Q2</accession>
<evidence type="ECO:0000256" key="1">
    <source>
        <dbReference type="SAM" id="MobiDB-lite"/>
    </source>
</evidence>
<dbReference type="InterPro" id="IPR029063">
    <property type="entry name" value="SAM-dependent_MTases_sf"/>
</dbReference>
<dbReference type="SUPFAM" id="SSF53335">
    <property type="entry name" value="S-adenosyl-L-methionine-dependent methyltransferases"/>
    <property type="match status" value="1"/>
</dbReference>
<dbReference type="Proteomes" id="UP000295497">
    <property type="component" value="Chromosome"/>
</dbReference>
<evidence type="ECO:0000313" key="3">
    <source>
        <dbReference type="Proteomes" id="UP000295497"/>
    </source>
</evidence>
<proteinExistence type="predicted"/>
<dbReference type="Gene3D" id="3.40.50.150">
    <property type="entry name" value="Vaccinia Virus protein VP39"/>
    <property type="match status" value="1"/>
</dbReference>
<feature type="region of interest" description="Disordered" evidence="1">
    <location>
        <begin position="1"/>
        <end position="25"/>
    </location>
</feature>
<organism evidence="2 3">
    <name type="scientific">Sorangium cellulosum</name>
    <name type="common">Polyangium cellulosum</name>
    <dbReference type="NCBI Taxonomy" id="56"/>
    <lineage>
        <taxon>Bacteria</taxon>
        <taxon>Pseudomonadati</taxon>
        <taxon>Myxococcota</taxon>
        <taxon>Polyangia</taxon>
        <taxon>Polyangiales</taxon>
        <taxon>Polyangiaceae</taxon>
        <taxon>Sorangium</taxon>
    </lineage>
</organism>